<feature type="compositionally biased region" description="Polar residues" evidence="1">
    <location>
        <begin position="154"/>
        <end position="166"/>
    </location>
</feature>
<gene>
    <name evidence="2" type="ORF">CRENBAI_022353</name>
</gene>
<feature type="region of interest" description="Disordered" evidence="1">
    <location>
        <begin position="1"/>
        <end position="45"/>
    </location>
</feature>
<evidence type="ECO:0000256" key="1">
    <source>
        <dbReference type="SAM" id="MobiDB-lite"/>
    </source>
</evidence>
<feature type="region of interest" description="Disordered" evidence="1">
    <location>
        <begin position="119"/>
        <end position="229"/>
    </location>
</feature>
<feature type="region of interest" description="Disordered" evidence="1">
    <location>
        <begin position="62"/>
        <end position="100"/>
    </location>
</feature>
<feature type="compositionally biased region" description="Polar residues" evidence="1">
    <location>
        <begin position="79"/>
        <end position="100"/>
    </location>
</feature>
<sequence length="229" mass="25096">MVPRNRKWSTADSVVEDGEEGHTPTGKLRPQNANEATPTQRKLHTQPCFKHPCRILPPTTQRTATARQGPCAMPPQPLPTNATGQASPSTSHCNNSPGRNIIQLSSTIATQLIQMLVTPHPKRGHNTPTPHTANPSCHSPAHRPDPPSEHDNQRSSTPPSNHTANARSPRPLVDERETYAGQEMGPGRPTAPGPAQPASHRSTGTRHATQFHPPEHPTSDRSHRRKHWR</sequence>
<dbReference type="Proteomes" id="UP001311232">
    <property type="component" value="Unassembled WGS sequence"/>
</dbReference>
<evidence type="ECO:0000313" key="2">
    <source>
        <dbReference type="EMBL" id="KAK5609982.1"/>
    </source>
</evidence>
<feature type="compositionally biased region" description="Basic and acidic residues" evidence="1">
    <location>
        <begin position="142"/>
        <end position="153"/>
    </location>
</feature>
<feature type="compositionally biased region" description="Polar residues" evidence="1">
    <location>
        <begin position="199"/>
        <end position="208"/>
    </location>
</feature>
<feature type="compositionally biased region" description="Polar residues" evidence="1">
    <location>
        <begin position="126"/>
        <end position="137"/>
    </location>
</feature>
<dbReference type="EMBL" id="JAHHUM010001730">
    <property type="protein sequence ID" value="KAK5609982.1"/>
    <property type="molecule type" value="Genomic_DNA"/>
</dbReference>
<name>A0AAV9RM92_9TELE</name>
<accession>A0AAV9RM92</accession>
<protein>
    <submittedName>
        <fullName evidence="2">Uncharacterized protein</fullName>
    </submittedName>
</protein>
<feature type="compositionally biased region" description="Polar residues" evidence="1">
    <location>
        <begin position="31"/>
        <end position="40"/>
    </location>
</feature>
<evidence type="ECO:0000313" key="3">
    <source>
        <dbReference type="Proteomes" id="UP001311232"/>
    </source>
</evidence>
<organism evidence="2 3">
    <name type="scientific">Crenichthys baileyi</name>
    <name type="common">White River springfish</name>
    <dbReference type="NCBI Taxonomy" id="28760"/>
    <lineage>
        <taxon>Eukaryota</taxon>
        <taxon>Metazoa</taxon>
        <taxon>Chordata</taxon>
        <taxon>Craniata</taxon>
        <taxon>Vertebrata</taxon>
        <taxon>Euteleostomi</taxon>
        <taxon>Actinopterygii</taxon>
        <taxon>Neopterygii</taxon>
        <taxon>Teleostei</taxon>
        <taxon>Neoteleostei</taxon>
        <taxon>Acanthomorphata</taxon>
        <taxon>Ovalentaria</taxon>
        <taxon>Atherinomorphae</taxon>
        <taxon>Cyprinodontiformes</taxon>
        <taxon>Goodeidae</taxon>
        <taxon>Crenichthys</taxon>
    </lineage>
</organism>
<keyword evidence="3" id="KW-1185">Reference proteome</keyword>
<proteinExistence type="predicted"/>
<dbReference type="AlphaFoldDB" id="A0AAV9RM92"/>
<reference evidence="2 3" key="1">
    <citation type="submission" date="2021-06" db="EMBL/GenBank/DDBJ databases">
        <authorList>
            <person name="Palmer J.M."/>
        </authorList>
    </citation>
    <scope>NUCLEOTIDE SEQUENCE [LARGE SCALE GENOMIC DNA]</scope>
    <source>
        <strain evidence="2 3">MEX-2019</strain>
        <tissue evidence="2">Muscle</tissue>
    </source>
</reference>
<comment type="caution">
    <text evidence="2">The sequence shown here is derived from an EMBL/GenBank/DDBJ whole genome shotgun (WGS) entry which is preliminary data.</text>
</comment>